<keyword evidence="2" id="KW-0269">Exonuclease</keyword>
<dbReference type="SMART" id="SM00474">
    <property type="entry name" value="35EXOc"/>
    <property type="match status" value="1"/>
</dbReference>
<dbReference type="GO" id="GO:0008408">
    <property type="term" value="F:3'-5' exonuclease activity"/>
    <property type="evidence" value="ECO:0007669"/>
    <property type="project" value="InterPro"/>
</dbReference>
<evidence type="ECO:0000313" key="3">
    <source>
        <dbReference type="Proteomes" id="UP000438699"/>
    </source>
</evidence>
<organism evidence="2 3">
    <name type="scientific">Pseudodesulfovibrio senegalensis</name>
    <dbReference type="NCBI Taxonomy" id="1721087"/>
    <lineage>
        <taxon>Bacteria</taxon>
        <taxon>Pseudomonadati</taxon>
        <taxon>Thermodesulfobacteriota</taxon>
        <taxon>Desulfovibrionia</taxon>
        <taxon>Desulfovibrionales</taxon>
        <taxon>Desulfovibrionaceae</taxon>
    </lineage>
</organism>
<keyword evidence="2" id="KW-0378">Hydrolase</keyword>
<dbReference type="RefSeq" id="WP_151151214.1">
    <property type="nucleotide sequence ID" value="NZ_WAIE01000004.1"/>
</dbReference>
<dbReference type="CDD" id="cd06141">
    <property type="entry name" value="WRN_exo"/>
    <property type="match status" value="1"/>
</dbReference>
<dbReference type="OrthoDB" id="9793333at2"/>
<dbReference type="Gene3D" id="3.30.420.10">
    <property type="entry name" value="Ribonuclease H-like superfamily/Ribonuclease H"/>
    <property type="match status" value="1"/>
</dbReference>
<dbReference type="PANTHER" id="PTHR47765:SF2">
    <property type="entry name" value="EXONUCLEASE MUT-7 HOMOLOG"/>
    <property type="match status" value="1"/>
</dbReference>
<keyword evidence="2" id="KW-0540">Nuclease</keyword>
<accession>A0A6N6N1I6</accession>
<feature type="domain" description="3'-5' exonuclease" evidence="1">
    <location>
        <begin position="31"/>
        <end position="201"/>
    </location>
</feature>
<name>A0A6N6N1I6_9BACT</name>
<dbReference type="AlphaFoldDB" id="A0A6N6N1I6"/>
<dbReference type="GO" id="GO:0003676">
    <property type="term" value="F:nucleic acid binding"/>
    <property type="evidence" value="ECO:0007669"/>
    <property type="project" value="InterPro"/>
</dbReference>
<dbReference type="EMBL" id="WAIE01000004">
    <property type="protein sequence ID" value="KAB1441471.1"/>
    <property type="molecule type" value="Genomic_DNA"/>
</dbReference>
<reference evidence="2 3" key="1">
    <citation type="journal article" date="2017" name="Int. J. Syst. Evol. Microbiol.">
        <title>Desulfovibrio senegalensis sp. nov., a mesophilic sulfate reducer isolated from marine sediment.</title>
        <authorList>
            <person name="Thioye A."/>
            <person name="Gam Z.B.A."/>
            <person name="Mbengue M."/>
            <person name="Cayol J.L."/>
            <person name="Joseph-Bartoli M."/>
            <person name="Toure-Kane C."/>
            <person name="Labat M."/>
        </authorList>
    </citation>
    <scope>NUCLEOTIDE SEQUENCE [LARGE SCALE GENOMIC DNA]</scope>
    <source>
        <strain evidence="2 3">DSM 101509</strain>
    </source>
</reference>
<dbReference type="Pfam" id="PF01612">
    <property type="entry name" value="DNA_pol_A_exo1"/>
    <property type="match status" value="1"/>
</dbReference>
<sequence length="202" mass="22780">MTVVEIPEEHLRAFPKEEINALPLRRYDGPVHVVRTRKQRDAAIKVLRNEALLGFDTETRPVFKKGRKPNPPSLIQLAGEQNVYIFQINLLPMDNGLLDLLSSKQVIKTGVSVHDDIIGLNKLAKFKAANFIDLGEISQKHQMQTHGLRNLAANLLGFRISKSAQCSNWAKENLTRQQVTYAATDAWVSRKIYLAMNELGLV</sequence>
<keyword evidence="3" id="KW-1185">Reference proteome</keyword>
<evidence type="ECO:0000259" key="1">
    <source>
        <dbReference type="SMART" id="SM00474"/>
    </source>
</evidence>
<comment type="caution">
    <text evidence="2">The sequence shown here is derived from an EMBL/GenBank/DDBJ whole genome shotgun (WGS) entry which is preliminary data.</text>
</comment>
<dbReference type="InterPro" id="IPR052408">
    <property type="entry name" value="Exonuclease_MUT-7-like"/>
</dbReference>
<dbReference type="SUPFAM" id="SSF53098">
    <property type="entry name" value="Ribonuclease H-like"/>
    <property type="match status" value="1"/>
</dbReference>
<evidence type="ECO:0000313" key="2">
    <source>
        <dbReference type="EMBL" id="KAB1441471.1"/>
    </source>
</evidence>
<dbReference type="Proteomes" id="UP000438699">
    <property type="component" value="Unassembled WGS sequence"/>
</dbReference>
<protein>
    <submittedName>
        <fullName evidence="2">3'-5' exonuclease domain-containing protein 2</fullName>
    </submittedName>
</protein>
<gene>
    <name evidence="2" type="ORF">F8A88_11045</name>
</gene>
<dbReference type="InterPro" id="IPR012337">
    <property type="entry name" value="RNaseH-like_sf"/>
</dbReference>
<proteinExistence type="predicted"/>
<dbReference type="InterPro" id="IPR036397">
    <property type="entry name" value="RNaseH_sf"/>
</dbReference>
<dbReference type="PANTHER" id="PTHR47765">
    <property type="entry name" value="3'-5' EXONUCLEASE DOMAIN-CONTAINING PROTEIN"/>
    <property type="match status" value="1"/>
</dbReference>
<dbReference type="InterPro" id="IPR002562">
    <property type="entry name" value="3'-5'_exonuclease_dom"/>
</dbReference>
<dbReference type="GO" id="GO:0006139">
    <property type="term" value="P:nucleobase-containing compound metabolic process"/>
    <property type="evidence" value="ECO:0007669"/>
    <property type="project" value="InterPro"/>
</dbReference>